<evidence type="ECO:0000259" key="19">
    <source>
        <dbReference type="PROSITE" id="PS51060"/>
    </source>
</evidence>
<dbReference type="RefSeq" id="XP_004333519.1">
    <property type="nucleotide sequence ID" value="XM_004333471.1"/>
</dbReference>
<dbReference type="Pfam" id="PF02877">
    <property type="entry name" value="PARP_reg"/>
    <property type="match status" value="1"/>
</dbReference>
<feature type="region of interest" description="Disordered" evidence="16">
    <location>
        <begin position="256"/>
        <end position="278"/>
    </location>
</feature>
<evidence type="ECO:0000259" key="17">
    <source>
        <dbReference type="PROSITE" id="PS50064"/>
    </source>
</evidence>
<keyword evidence="8" id="KW-0863">Zinc-finger</keyword>
<dbReference type="EC" id="2.4.2.-" evidence="15"/>
<dbReference type="FunFam" id="1.20.142.10:FF:000001">
    <property type="entry name" value="Poly [ADP-ribose] polymerase"/>
    <property type="match status" value="1"/>
</dbReference>
<keyword evidence="6" id="KW-0677">Repeat</keyword>
<keyword evidence="10 15" id="KW-0520">NAD</keyword>
<evidence type="ECO:0000256" key="16">
    <source>
        <dbReference type="SAM" id="MobiDB-lite"/>
    </source>
</evidence>
<evidence type="ECO:0000256" key="4">
    <source>
        <dbReference type="ARBA" id="ARBA00022695"/>
    </source>
</evidence>
<evidence type="ECO:0000259" key="18">
    <source>
        <dbReference type="PROSITE" id="PS51059"/>
    </source>
</evidence>
<keyword evidence="11" id="KW-0238">DNA-binding</keyword>
<evidence type="ECO:0000256" key="3">
    <source>
        <dbReference type="ARBA" id="ARBA00022679"/>
    </source>
</evidence>
<keyword evidence="12" id="KW-0539">Nucleus</keyword>
<dbReference type="PROSITE" id="PS51059">
    <property type="entry name" value="PARP_CATALYTIC"/>
    <property type="match status" value="1"/>
</dbReference>
<dbReference type="PROSITE" id="PS52007">
    <property type="entry name" value="PADR1"/>
    <property type="match status" value="1"/>
</dbReference>
<evidence type="ECO:0000256" key="11">
    <source>
        <dbReference type="ARBA" id="ARBA00023125"/>
    </source>
</evidence>
<dbReference type="Pfam" id="PF05406">
    <property type="entry name" value="WGR"/>
    <property type="match status" value="1"/>
</dbReference>
<keyword evidence="9" id="KW-0862">Zinc</keyword>
<dbReference type="SUPFAM" id="SSF56399">
    <property type="entry name" value="ADP-ribosylation"/>
    <property type="match status" value="1"/>
</dbReference>
<dbReference type="Pfam" id="PF08063">
    <property type="entry name" value="Zn_ribbon_PADR1"/>
    <property type="match status" value="1"/>
</dbReference>
<dbReference type="OrthoDB" id="429950at2759"/>
<feature type="domain" description="PARP catalytic" evidence="18">
    <location>
        <begin position="551"/>
        <end position="774"/>
    </location>
</feature>
<keyword evidence="22" id="KW-1185">Reference proteome</keyword>
<organism evidence="21 22">
    <name type="scientific">Acanthamoeba castellanii (strain ATCC 30010 / Neff)</name>
    <dbReference type="NCBI Taxonomy" id="1257118"/>
    <lineage>
        <taxon>Eukaryota</taxon>
        <taxon>Amoebozoa</taxon>
        <taxon>Discosea</taxon>
        <taxon>Longamoebia</taxon>
        <taxon>Centramoebida</taxon>
        <taxon>Acanthamoebidae</taxon>
        <taxon>Acanthamoeba</taxon>
    </lineage>
</organism>
<dbReference type="KEGG" id="acan:ACA1_256450"/>
<dbReference type="Pfam" id="PF00644">
    <property type="entry name" value="PARP"/>
    <property type="match status" value="1"/>
</dbReference>
<dbReference type="InterPro" id="IPR012982">
    <property type="entry name" value="PARP1-like_PADR1_Zn_ribbon"/>
</dbReference>
<protein>
    <recommendedName>
        <fullName evidence="15">Poly [ADP-ribose] polymerase</fullName>
        <shortName evidence="15">PARP</shortName>
        <ecNumber evidence="15">2.4.2.-</ecNumber>
    </recommendedName>
</protein>
<comment type="similarity">
    <text evidence="13">Belongs to the ARTD/PARP family.</text>
</comment>
<evidence type="ECO:0000256" key="9">
    <source>
        <dbReference type="ARBA" id="ARBA00022833"/>
    </source>
</evidence>
<feature type="compositionally biased region" description="Acidic residues" evidence="16">
    <location>
        <begin position="101"/>
        <end position="116"/>
    </location>
</feature>
<dbReference type="Gene3D" id="2.20.25.630">
    <property type="match status" value="1"/>
</dbReference>
<dbReference type="InterPro" id="IPR004102">
    <property type="entry name" value="Poly(ADP-ribose)pol_reg_dom"/>
</dbReference>
<dbReference type="InterPro" id="IPR012317">
    <property type="entry name" value="Poly(ADP-ribose)pol_cat_dom"/>
</dbReference>
<dbReference type="PROSITE" id="PS51977">
    <property type="entry name" value="WGR"/>
    <property type="match status" value="1"/>
</dbReference>
<dbReference type="SMART" id="SM00773">
    <property type="entry name" value="WGR"/>
    <property type="match status" value="1"/>
</dbReference>
<dbReference type="GO" id="GO:0008270">
    <property type="term" value="F:zinc ion binding"/>
    <property type="evidence" value="ECO:0007669"/>
    <property type="project" value="UniProtKB-KW"/>
</dbReference>
<evidence type="ECO:0000256" key="13">
    <source>
        <dbReference type="ARBA" id="ARBA00024347"/>
    </source>
</evidence>
<evidence type="ECO:0000256" key="14">
    <source>
        <dbReference type="ARBA" id="ARBA00033987"/>
    </source>
</evidence>
<dbReference type="SMART" id="SM01336">
    <property type="entry name" value="zf-PARP"/>
    <property type="match status" value="1"/>
</dbReference>
<dbReference type="SUPFAM" id="SSF142921">
    <property type="entry name" value="WGR domain-like"/>
    <property type="match status" value="1"/>
</dbReference>
<dbReference type="Pfam" id="PF21728">
    <property type="entry name" value="PADR1_N"/>
    <property type="match status" value="1"/>
</dbReference>
<dbReference type="CDD" id="cd08001">
    <property type="entry name" value="WGR_PARP1_like"/>
    <property type="match status" value="1"/>
</dbReference>
<comment type="subcellular location">
    <subcellularLocation>
        <location evidence="1">Nucleus</location>
    </subcellularLocation>
</comment>
<name>L8GH34_ACACF</name>
<dbReference type="InterPro" id="IPR036616">
    <property type="entry name" value="Poly(ADP-ribose)pol_reg_dom_sf"/>
</dbReference>
<dbReference type="GO" id="GO:0016779">
    <property type="term" value="F:nucleotidyltransferase activity"/>
    <property type="evidence" value="ECO:0007669"/>
    <property type="project" value="UniProtKB-KW"/>
</dbReference>
<evidence type="ECO:0000256" key="7">
    <source>
        <dbReference type="ARBA" id="ARBA00022765"/>
    </source>
</evidence>
<dbReference type="SMART" id="SM01335">
    <property type="entry name" value="PADR1"/>
    <property type="match status" value="1"/>
</dbReference>
<reference evidence="21 22" key="1">
    <citation type="journal article" date="2013" name="Genome Biol.">
        <title>Genome of Acanthamoeba castellanii highlights extensive lateral gene transfer and early evolution of tyrosine kinase signaling.</title>
        <authorList>
            <person name="Clarke M."/>
            <person name="Lohan A.J."/>
            <person name="Liu B."/>
            <person name="Lagkouvardos I."/>
            <person name="Roy S."/>
            <person name="Zafar N."/>
            <person name="Bertelli C."/>
            <person name="Schilde C."/>
            <person name="Kianianmomeni A."/>
            <person name="Burglin T.R."/>
            <person name="Frech C."/>
            <person name="Turcotte B."/>
            <person name="Kopec K.O."/>
            <person name="Synnott J.M."/>
            <person name="Choo C."/>
            <person name="Paponov I."/>
            <person name="Finkler A."/>
            <person name="Soon Heng Tan C."/>
            <person name="Hutchins A.P."/>
            <person name="Weinmeier T."/>
            <person name="Rattei T."/>
            <person name="Chu J.S."/>
            <person name="Gimenez G."/>
            <person name="Irimia M."/>
            <person name="Rigden D.J."/>
            <person name="Fitzpatrick D.A."/>
            <person name="Lorenzo-Morales J."/>
            <person name="Bateman A."/>
            <person name="Chiu C.H."/>
            <person name="Tang P."/>
            <person name="Hegemann P."/>
            <person name="Fromm H."/>
            <person name="Raoult D."/>
            <person name="Greub G."/>
            <person name="Miranda-Saavedra D."/>
            <person name="Chen N."/>
            <person name="Nash P."/>
            <person name="Ginger M.L."/>
            <person name="Horn M."/>
            <person name="Schaap P."/>
            <person name="Caler L."/>
            <person name="Loftus B."/>
        </authorList>
    </citation>
    <scope>NUCLEOTIDE SEQUENCE [LARGE SCALE GENOMIC DNA]</scope>
    <source>
        <strain evidence="21 22">Neff</strain>
    </source>
</reference>
<sequence length="774" mass="88372">MDFIVEYASSCRANCRVCWNKIPKAELRMGKLSFSRKFDGTICEWHHLNCFLKRYTVEAAEAPSIKGLDDIRWEDKEKLLNTFGASPSRKRKREAEKAVGGDDDDEDEAEAEEGDESEPRDNFVEAGDEEDEAMKLQNKKLWALKDELRKNCTRDELKELLEFNSQQAKGGKMRLLDRCAECMLFGAMPLCPECKTGVIVPWKGVFRCTGFATAWSKCTFTKESIDRLEWKIPDSTKNEYLKNFKFTMEKQVVKKVAEPEKKERKKRTSTAPSPKKAKTVKMVVKGNSAIDPKTGLSETGRIYEEKDGTKYNVVLNMSDVVTGANAYYNLQVIEDEKAETWHLWRKWGRVGTWVGSSKLDKCATARKAVELFERVYLDKTGNRWADRDEFEKQPGKYYPVDIDYGIDESSLKAKAVDPNKPSQLQDNRIKDLLGLIFNMENMEKTMAEMEIDINKMPLGRLSEATIKRGYTVLSKIQEVLDDTELEEAQRKNSLIELSNQFYTIVPHAFGLSRPTIIDHRKLVKNKIEMLNTLSEMQLAIKLLREGEDTDDVLWANYQKLKTNIVPVAPEEKEFKMVSKYLRQTHAPSHSQYSLELLDLFKIDREGEMARYEKWAKLHNRMLLWHGSRLTNWAGILSQGLRIAPPEAPSTGYMFGKGVYFADMASKSANYCFTSRENNVGIMTLSEVALGDMYQLLHSKYMDKPPAGYHSTKGCGQTEPDPSTAVLTKEGVKVPCGEPSKSGAVGSSLLYNEYIVYDVGQINIKYLLKVKFSYK</sequence>
<dbReference type="GeneID" id="14912166"/>
<dbReference type="InterPro" id="IPR049296">
    <property type="entry name" value="PARP1-like_PADR1_N"/>
</dbReference>
<evidence type="ECO:0000256" key="5">
    <source>
        <dbReference type="ARBA" id="ARBA00022723"/>
    </source>
</evidence>
<feature type="region of interest" description="Disordered" evidence="16">
    <location>
        <begin position="90"/>
        <end position="123"/>
    </location>
</feature>
<evidence type="ECO:0000256" key="6">
    <source>
        <dbReference type="ARBA" id="ARBA00022737"/>
    </source>
</evidence>
<evidence type="ECO:0000256" key="8">
    <source>
        <dbReference type="ARBA" id="ARBA00022771"/>
    </source>
</evidence>
<evidence type="ECO:0000313" key="22">
    <source>
        <dbReference type="Proteomes" id="UP000011083"/>
    </source>
</evidence>
<dbReference type="Gene3D" id="1.20.142.10">
    <property type="entry name" value="Poly(ADP-ribose) polymerase, regulatory domain"/>
    <property type="match status" value="1"/>
</dbReference>
<dbReference type="EMBL" id="KB008148">
    <property type="protein sequence ID" value="ELR11506.1"/>
    <property type="molecule type" value="Genomic_DNA"/>
</dbReference>
<dbReference type="GO" id="GO:0005730">
    <property type="term" value="C:nucleolus"/>
    <property type="evidence" value="ECO:0007669"/>
    <property type="project" value="TreeGrafter"/>
</dbReference>
<dbReference type="Gene3D" id="3.30.1740.10">
    <property type="entry name" value="Zinc finger, PARP-type"/>
    <property type="match status" value="1"/>
</dbReference>
<dbReference type="InterPro" id="IPR008893">
    <property type="entry name" value="WGR_domain"/>
</dbReference>
<dbReference type="OMA" id="SECKICK"/>
<dbReference type="VEuPathDB" id="AmoebaDB:ACA1_256450"/>
<dbReference type="Gene3D" id="3.90.228.10">
    <property type="match status" value="1"/>
</dbReference>
<evidence type="ECO:0000256" key="15">
    <source>
        <dbReference type="RuleBase" id="RU362114"/>
    </source>
</evidence>
<comment type="catalytic activity">
    <reaction evidence="14">
        <text>NAD(+) + (ADP-D-ribosyl)n-acceptor = nicotinamide + (ADP-D-ribosyl)n+1-acceptor + H(+).</text>
        <dbReference type="EC" id="2.4.2.30"/>
    </reaction>
</comment>
<dbReference type="PROSITE" id="PS51060">
    <property type="entry name" value="PARP_ALPHA_HD"/>
    <property type="match status" value="1"/>
</dbReference>
<dbReference type="CDD" id="cd01437">
    <property type="entry name" value="parp_like"/>
    <property type="match status" value="1"/>
</dbReference>
<feature type="domain" description="PARP alpha-helical" evidence="19">
    <location>
        <begin position="422"/>
        <end position="544"/>
    </location>
</feature>
<dbReference type="PANTHER" id="PTHR10459">
    <property type="entry name" value="DNA LIGASE"/>
    <property type="match status" value="1"/>
</dbReference>
<dbReference type="PROSITE" id="PS00347">
    <property type="entry name" value="ZF_PARP_1"/>
    <property type="match status" value="1"/>
</dbReference>
<dbReference type="InterPro" id="IPR001510">
    <property type="entry name" value="Znf_PARP"/>
</dbReference>
<dbReference type="Proteomes" id="UP000011083">
    <property type="component" value="Unassembled WGS sequence"/>
</dbReference>
<accession>L8GH34</accession>
<dbReference type="STRING" id="1257118.L8GH34"/>
<keyword evidence="4" id="KW-0548">Nucleotidyltransferase</keyword>
<keyword evidence="5" id="KW-0479">Metal-binding</keyword>
<dbReference type="PANTHER" id="PTHR10459:SF80">
    <property type="entry name" value="POLY [ADP-RIBOSE] POLYMERASE 1"/>
    <property type="match status" value="1"/>
</dbReference>
<evidence type="ECO:0000313" key="21">
    <source>
        <dbReference type="EMBL" id="ELR11506.1"/>
    </source>
</evidence>
<evidence type="ECO:0000256" key="10">
    <source>
        <dbReference type="ARBA" id="ARBA00023027"/>
    </source>
</evidence>
<keyword evidence="3 15" id="KW-0808">Transferase</keyword>
<keyword evidence="2 15" id="KW-0328">Glycosyltransferase</keyword>
<dbReference type="FunFam" id="3.90.228.10:FF:000002">
    <property type="entry name" value="Poly [ADP-ribose] polymerase"/>
    <property type="match status" value="1"/>
</dbReference>
<dbReference type="SUPFAM" id="SSF57716">
    <property type="entry name" value="Glucocorticoid receptor-like (DNA-binding domain)"/>
    <property type="match status" value="1"/>
</dbReference>
<dbReference type="GO" id="GO:1990404">
    <property type="term" value="F:NAD+-protein mono-ADP-ribosyltransferase activity"/>
    <property type="evidence" value="ECO:0007669"/>
    <property type="project" value="TreeGrafter"/>
</dbReference>
<evidence type="ECO:0000256" key="1">
    <source>
        <dbReference type="ARBA" id="ARBA00004123"/>
    </source>
</evidence>
<proteinExistence type="inferred from homology"/>
<gene>
    <name evidence="21" type="ORF">ACA1_256450</name>
</gene>
<evidence type="ECO:0000259" key="20">
    <source>
        <dbReference type="PROSITE" id="PS51977"/>
    </source>
</evidence>
<dbReference type="GO" id="GO:0070212">
    <property type="term" value="P:protein poly-ADP-ribosylation"/>
    <property type="evidence" value="ECO:0007669"/>
    <property type="project" value="TreeGrafter"/>
</dbReference>
<dbReference type="GO" id="GO:0006302">
    <property type="term" value="P:double-strand break repair"/>
    <property type="evidence" value="ECO:0007669"/>
    <property type="project" value="TreeGrafter"/>
</dbReference>
<dbReference type="InterPro" id="IPR038650">
    <property type="entry name" value="PADR1_C_dom_sf"/>
</dbReference>
<dbReference type="InterPro" id="IPR036957">
    <property type="entry name" value="Znf_PARP_sf"/>
</dbReference>
<dbReference type="Gene3D" id="1.10.20.130">
    <property type="match status" value="1"/>
</dbReference>
<dbReference type="GO" id="GO:0003950">
    <property type="term" value="F:NAD+ poly-ADP-ribosyltransferase activity"/>
    <property type="evidence" value="ECO:0007669"/>
    <property type="project" value="UniProtKB-UniRule"/>
</dbReference>
<dbReference type="PROSITE" id="PS50064">
    <property type="entry name" value="ZF_PARP_2"/>
    <property type="match status" value="1"/>
</dbReference>
<feature type="domain" description="WGR" evidence="20">
    <location>
        <begin position="299"/>
        <end position="397"/>
    </location>
</feature>
<dbReference type="SMR" id="L8GH34"/>
<dbReference type="InterPro" id="IPR050800">
    <property type="entry name" value="ARTD/PARP"/>
</dbReference>
<keyword evidence="7" id="KW-0013">ADP-ribosylation</keyword>
<dbReference type="GO" id="GO:0003677">
    <property type="term" value="F:DNA binding"/>
    <property type="evidence" value="ECO:0007669"/>
    <property type="project" value="UniProtKB-KW"/>
</dbReference>
<evidence type="ECO:0000256" key="2">
    <source>
        <dbReference type="ARBA" id="ARBA00022676"/>
    </source>
</evidence>
<feature type="domain" description="PARP-type" evidence="17">
    <location>
        <begin position="3"/>
        <end position="79"/>
    </location>
</feature>
<evidence type="ECO:0000256" key="12">
    <source>
        <dbReference type="ARBA" id="ARBA00023242"/>
    </source>
</evidence>
<dbReference type="InterPro" id="IPR036930">
    <property type="entry name" value="WGR_dom_sf"/>
</dbReference>
<dbReference type="Pfam" id="PF00645">
    <property type="entry name" value="zf-PARP"/>
    <property type="match status" value="1"/>
</dbReference>
<dbReference type="SUPFAM" id="SSF47587">
    <property type="entry name" value="Domain of poly(ADP-ribose) polymerase"/>
    <property type="match status" value="1"/>
</dbReference>
<dbReference type="AlphaFoldDB" id="L8GH34"/>